<dbReference type="InterPro" id="IPR014729">
    <property type="entry name" value="Rossmann-like_a/b/a_fold"/>
</dbReference>
<organism evidence="5 6">
    <name type="scientific">Leminorella grimontii</name>
    <dbReference type="NCBI Taxonomy" id="82981"/>
    <lineage>
        <taxon>Bacteria</taxon>
        <taxon>Pseudomonadati</taxon>
        <taxon>Pseudomonadota</taxon>
        <taxon>Gammaproteobacteria</taxon>
        <taxon>Enterobacterales</taxon>
        <taxon>Budviciaceae</taxon>
        <taxon>Leminorella</taxon>
    </lineage>
</organism>
<proteinExistence type="predicted"/>
<feature type="domain" description="N-acetyltransferase" evidence="4">
    <location>
        <begin position="1"/>
        <end position="128"/>
    </location>
</feature>
<reference evidence="5" key="1">
    <citation type="submission" date="2022-06" db="EMBL/GenBank/DDBJ databases">
        <title>Draft genome sequences of Leminorella grimontii str. JCM5902.</title>
        <authorList>
            <person name="Wakabayashi Y."/>
            <person name="Kojima K."/>
        </authorList>
    </citation>
    <scope>NUCLEOTIDE SEQUENCE</scope>
    <source>
        <strain evidence="5">JCM 5902</strain>
    </source>
</reference>
<dbReference type="GO" id="GO:0016747">
    <property type="term" value="F:acyltransferase activity, transferring groups other than amino-acyl groups"/>
    <property type="evidence" value="ECO:0007669"/>
    <property type="project" value="InterPro"/>
</dbReference>
<dbReference type="NCBIfam" id="TIGR00124">
    <property type="entry name" value="cit_ly_ligase"/>
    <property type="match status" value="1"/>
</dbReference>
<name>A0AAV5N3M6_9GAMM</name>
<dbReference type="EC" id="6.2.1.22" evidence="3"/>
<dbReference type="AlphaFoldDB" id="A0AAV5N3M6"/>
<dbReference type="SUPFAM" id="SSF52374">
    <property type="entry name" value="Nucleotidylyl transferase"/>
    <property type="match status" value="1"/>
</dbReference>
<dbReference type="PANTHER" id="PTHR40599">
    <property type="entry name" value="[CITRATE [PRO-3S]-LYASE] LIGASE"/>
    <property type="match status" value="1"/>
</dbReference>
<dbReference type="Gene3D" id="3.40.50.620">
    <property type="entry name" value="HUPs"/>
    <property type="match status" value="1"/>
</dbReference>
<comment type="function">
    <text evidence="3">Acetylation of prosthetic group (2-(5''-phosphoribosyl)-3'-dephosphocoenzyme-A) of the gamma subunit of citrate lyase.</text>
</comment>
<dbReference type="EMBL" id="BRLH01000002">
    <property type="protein sequence ID" value="GKX55272.1"/>
    <property type="molecule type" value="Genomic_DNA"/>
</dbReference>
<evidence type="ECO:0000313" key="5">
    <source>
        <dbReference type="EMBL" id="GKX55272.1"/>
    </source>
</evidence>
<keyword evidence="3 5" id="KW-0436">Ligase</keyword>
<dbReference type="Proteomes" id="UP001058124">
    <property type="component" value="Unassembled WGS sequence"/>
</dbReference>
<evidence type="ECO:0000256" key="2">
    <source>
        <dbReference type="ARBA" id="ARBA00022840"/>
    </source>
</evidence>
<dbReference type="GO" id="GO:0008771">
    <property type="term" value="F:[citrate (pro-3S)-lyase] ligase activity"/>
    <property type="evidence" value="ECO:0007669"/>
    <property type="project" value="UniProtKB-EC"/>
</dbReference>
<comment type="caution">
    <text evidence="5">The sequence shown here is derived from an EMBL/GenBank/DDBJ whole genome shotgun (WGS) entry which is preliminary data.</text>
</comment>
<sequence>MSDQYHFNPLSQPSPIALKELELLLNANGLRLEAGLSQFIEARFQGKLVGCAGLDGNVIKCVAIDQCHRGGALSLRLLTEAMNLAYRQGVDRLFLYTKPDNAPLFEGAGFTTLATVPERVTLMESDPCGLANYCDELAKLRRPGKIIGSIVMNANPFTLGHLYLVSRALERCDWLHLFVVKQDASRFAYADRLRLIRAGIQGLERITLHPGSDYTISKATFPSYFLKEQGLVDECATALDLLLFRQSIAPALGINVRFVGTEPFDPVTAKYNRDMEYWLSQVESFSPDVRVVELPRVEVDGAPVSASRVRKLLDEGNMDAVARLVPQATFDFLLNQQVNQRG</sequence>
<protein>
    <recommendedName>
        <fullName evidence="3">[Citrate [pro-3S]-lyase] ligase</fullName>
        <ecNumber evidence="3">6.2.1.22</ecNumber>
    </recommendedName>
</protein>
<evidence type="ECO:0000259" key="4">
    <source>
        <dbReference type="PROSITE" id="PS51186"/>
    </source>
</evidence>
<dbReference type="InterPro" id="IPR005216">
    <property type="entry name" value="Citrate_lyase_ligase"/>
</dbReference>
<dbReference type="PIRSF" id="PIRSF005751">
    <property type="entry name" value="Acet_citr_lig"/>
    <property type="match status" value="1"/>
</dbReference>
<dbReference type="InterPro" id="IPR004821">
    <property type="entry name" value="Cyt_trans-like"/>
</dbReference>
<dbReference type="InterPro" id="IPR016181">
    <property type="entry name" value="Acyl_CoA_acyltransferase"/>
</dbReference>
<dbReference type="Gene3D" id="3.40.630.30">
    <property type="match status" value="1"/>
</dbReference>
<dbReference type="NCBIfam" id="TIGR00125">
    <property type="entry name" value="cyt_tran_rel"/>
    <property type="match status" value="1"/>
</dbReference>
<dbReference type="PROSITE" id="PS51186">
    <property type="entry name" value="GNAT"/>
    <property type="match status" value="1"/>
</dbReference>
<evidence type="ECO:0000256" key="1">
    <source>
        <dbReference type="ARBA" id="ARBA00022741"/>
    </source>
</evidence>
<keyword evidence="6" id="KW-1185">Reference proteome</keyword>
<gene>
    <name evidence="5" type="ORF">SOASR030_13840</name>
</gene>
<keyword evidence="2 3" id="KW-0067">ATP-binding</keyword>
<dbReference type="PANTHER" id="PTHR40599:SF1">
    <property type="entry name" value="[CITRATE [PRO-3S]-LYASE] LIGASE"/>
    <property type="match status" value="1"/>
</dbReference>
<dbReference type="InterPro" id="IPR000182">
    <property type="entry name" value="GNAT_dom"/>
</dbReference>
<dbReference type="RefSeq" id="WP_036023618.1">
    <property type="nucleotide sequence ID" value="NZ_BRLH01000002.1"/>
</dbReference>
<dbReference type="InterPro" id="IPR013166">
    <property type="entry name" value="Citrate_lyase_ligase_C"/>
</dbReference>
<dbReference type="Pfam" id="PF08218">
    <property type="entry name" value="Citrate_ly_lig"/>
    <property type="match status" value="1"/>
</dbReference>
<accession>A0AAV5N3M6</accession>
<comment type="catalytic activity">
    <reaction evidence="3">
        <text>holo-[citrate lyase ACP] + acetate + ATP = acetyl-[citrate lyase ACP] + AMP + diphosphate</text>
        <dbReference type="Rhea" id="RHEA:23788"/>
        <dbReference type="Rhea" id="RHEA-COMP:10158"/>
        <dbReference type="Rhea" id="RHEA-COMP:13710"/>
        <dbReference type="ChEBI" id="CHEBI:30089"/>
        <dbReference type="ChEBI" id="CHEBI:30616"/>
        <dbReference type="ChEBI" id="CHEBI:33019"/>
        <dbReference type="ChEBI" id="CHEBI:82683"/>
        <dbReference type="ChEBI" id="CHEBI:137976"/>
        <dbReference type="ChEBI" id="CHEBI:456215"/>
        <dbReference type="EC" id="6.2.1.22"/>
    </reaction>
</comment>
<dbReference type="SUPFAM" id="SSF55729">
    <property type="entry name" value="Acyl-CoA N-acyltransferases (Nat)"/>
    <property type="match status" value="1"/>
</dbReference>
<dbReference type="SMART" id="SM00764">
    <property type="entry name" value="Citrate_ly_lig"/>
    <property type="match status" value="1"/>
</dbReference>
<evidence type="ECO:0000313" key="6">
    <source>
        <dbReference type="Proteomes" id="UP001058124"/>
    </source>
</evidence>
<evidence type="ECO:0000256" key="3">
    <source>
        <dbReference type="PIRNR" id="PIRNR005751"/>
    </source>
</evidence>
<dbReference type="GO" id="GO:0005524">
    <property type="term" value="F:ATP binding"/>
    <property type="evidence" value="ECO:0007669"/>
    <property type="project" value="UniProtKB-UniRule"/>
</dbReference>
<keyword evidence="1 3" id="KW-0547">Nucleotide-binding</keyword>